<evidence type="ECO:0000256" key="11">
    <source>
        <dbReference type="ARBA" id="ARBA00022989"/>
    </source>
</evidence>
<dbReference type="PRINTS" id="PR00009">
    <property type="entry name" value="EGFTGF"/>
</dbReference>
<evidence type="ECO:0000256" key="13">
    <source>
        <dbReference type="ARBA" id="ARBA00023136"/>
    </source>
</evidence>
<dbReference type="GO" id="GO:0005615">
    <property type="term" value="C:extracellular space"/>
    <property type="evidence" value="ECO:0007669"/>
    <property type="project" value="UniProtKB-ARBA"/>
</dbReference>
<evidence type="ECO:0000256" key="20">
    <source>
        <dbReference type="PROSITE-ProRule" id="PRU00076"/>
    </source>
</evidence>
<keyword evidence="6 20" id="KW-0245">EGF-like domain</keyword>
<dbReference type="GO" id="GO:0048513">
    <property type="term" value="P:animal organ development"/>
    <property type="evidence" value="ECO:0007669"/>
    <property type="project" value="UniProtKB-ARBA"/>
</dbReference>
<reference evidence="25" key="1">
    <citation type="journal article" date="2010" name="Science">
        <title>The genome of the Western clawed frog Xenopus tropicalis.</title>
        <authorList>
            <person name="Hellsten U."/>
            <person name="Harland R.M."/>
            <person name="Gilchrist M.J."/>
            <person name="Hendrix D."/>
            <person name="Jurka J."/>
            <person name="Kapitonov V."/>
            <person name="Ovcharenko I."/>
            <person name="Putnam N.H."/>
            <person name="Shu S."/>
            <person name="Taher L."/>
            <person name="Blitz I.L."/>
            <person name="Blumberg B."/>
            <person name="Dichmann D.S."/>
            <person name="Dubchak I."/>
            <person name="Amaya E."/>
            <person name="Detter J.C."/>
            <person name="Fletcher R."/>
            <person name="Gerhard D.S."/>
            <person name="Goodstein D."/>
            <person name="Graves T."/>
            <person name="Grigoriev I.V."/>
            <person name="Grimwood J."/>
            <person name="Kawashima T."/>
            <person name="Lindquist E."/>
            <person name="Lucas S.M."/>
            <person name="Mead P.E."/>
            <person name="Mitros T."/>
            <person name="Ogino H."/>
            <person name="Ohta Y."/>
            <person name="Poliakov A.V."/>
            <person name="Pollet N."/>
            <person name="Robert J."/>
            <person name="Salamov A."/>
            <person name="Sater A.K."/>
            <person name="Schmutz J."/>
            <person name="Terry A."/>
            <person name="Vize P.D."/>
            <person name="Warren W.C."/>
            <person name="Wells D."/>
            <person name="Wills A."/>
            <person name="Wilson R.K."/>
            <person name="Zimmerman L.B."/>
            <person name="Zorn A.M."/>
            <person name="Grainger R."/>
            <person name="Grammer T."/>
            <person name="Khokha M.K."/>
            <person name="Richardson P.M."/>
            <person name="Rokhsar D.S."/>
        </authorList>
    </citation>
    <scope>NUCLEOTIDE SEQUENCE [LARGE SCALE GENOMIC DNA]</scope>
    <source>
        <strain evidence="25">Nigerian</strain>
    </source>
</reference>
<dbReference type="PROSITE" id="PS50026">
    <property type="entry name" value="EGF_3"/>
    <property type="match status" value="1"/>
</dbReference>
<evidence type="ECO:0000259" key="24">
    <source>
        <dbReference type="PROSITE" id="PS50966"/>
    </source>
</evidence>
<protein>
    <recommendedName>
        <fullName evidence="19">Proepiregulin</fullName>
    </recommendedName>
</protein>
<comment type="subcellular location">
    <subcellularLocation>
        <location evidence="2">Cell membrane</location>
        <topology evidence="2">Single-pass type I membrane protein</topology>
    </subcellularLocation>
    <subcellularLocation>
        <location evidence="1">Secreted</location>
        <location evidence="1">Extracellular space</location>
    </subcellularLocation>
</comment>
<evidence type="ECO:0000256" key="12">
    <source>
        <dbReference type="ARBA" id="ARBA00023030"/>
    </source>
</evidence>
<evidence type="ECO:0000256" key="18">
    <source>
        <dbReference type="ARBA" id="ARBA00063711"/>
    </source>
</evidence>
<dbReference type="GO" id="GO:0051781">
    <property type="term" value="P:positive regulation of cell division"/>
    <property type="evidence" value="ECO:0007669"/>
    <property type="project" value="UniProtKB-KW"/>
</dbReference>
<keyword evidence="4" id="KW-1003">Cell membrane</keyword>
<keyword evidence="21" id="KW-0863">Zinc-finger</keyword>
<evidence type="ECO:0000259" key="23">
    <source>
        <dbReference type="PROSITE" id="PS50026"/>
    </source>
</evidence>
<keyword evidence="5" id="KW-0964">Secreted</keyword>
<organism evidence="25">
    <name type="scientific">Xenopus tropicalis</name>
    <name type="common">Western clawed frog</name>
    <name type="synonym">Silurana tropicalis</name>
    <dbReference type="NCBI Taxonomy" id="8364"/>
    <lineage>
        <taxon>Eukaryota</taxon>
        <taxon>Metazoa</taxon>
        <taxon>Chordata</taxon>
        <taxon>Craniata</taxon>
        <taxon>Vertebrata</taxon>
        <taxon>Euteleostomi</taxon>
        <taxon>Amphibia</taxon>
        <taxon>Batrachia</taxon>
        <taxon>Anura</taxon>
        <taxon>Pipoidea</taxon>
        <taxon>Pipidae</taxon>
        <taxon>Xenopodinae</taxon>
        <taxon>Xenopus</taxon>
        <taxon>Silurana</taxon>
    </lineage>
</organism>
<keyword evidence="8 22" id="KW-0812">Transmembrane</keyword>
<dbReference type="GO" id="GO:0008284">
    <property type="term" value="P:positive regulation of cell population proliferation"/>
    <property type="evidence" value="ECO:0007669"/>
    <property type="project" value="UniProtKB-ARBA"/>
</dbReference>
<comment type="caution">
    <text evidence="20">Lacks conserved residue(s) required for the propagation of feature annotation.</text>
</comment>
<evidence type="ECO:0000256" key="7">
    <source>
        <dbReference type="ARBA" id="ARBA00022657"/>
    </source>
</evidence>
<dbReference type="GO" id="GO:0008270">
    <property type="term" value="F:zinc ion binding"/>
    <property type="evidence" value="ECO:0007669"/>
    <property type="project" value="UniProtKB-KW"/>
</dbReference>
<gene>
    <name evidence="25" type="primary">ereg</name>
</gene>
<evidence type="ECO:0000256" key="19">
    <source>
        <dbReference type="ARBA" id="ARBA00069823"/>
    </source>
</evidence>
<reference evidence="25" key="2">
    <citation type="submission" date="2021-03" db="UniProtKB">
        <authorList>
            <consortium name="Ensembl"/>
        </authorList>
    </citation>
    <scope>IDENTIFICATION</scope>
</reference>
<dbReference type="AlphaFoldDB" id="A0A803JNB7"/>
<dbReference type="Ensembl" id="ENSXETT00000124205">
    <property type="protein sequence ID" value="ENSXETP00000109450"/>
    <property type="gene ID" value="ENSXETG00000006380"/>
</dbReference>
<dbReference type="Bgee" id="ENSXETG00000006380">
    <property type="expression patterns" value="Expressed in liver and 3 other cell types or tissues"/>
</dbReference>
<keyword evidence="13 22" id="KW-0472">Membrane</keyword>
<dbReference type="GO" id="GO:0008083">
    <property type="term" value="F:growth factor activity"/>
    <property type="evidence" value="ECO:0007669"/>
    <property type="project" value="UniProtKB-KW"/>
</dbReference>
<dbReference type="GO" id="GO:0001525">
    <property type="term" value="P:angiogenesis"/>
    <property type="evidence" value="ECO:0007669"/>
    <property type="project" value="UniProtKB-KW"/>
</dbReference>
<keyword evidence="10" id="KW-0221">Differentiation</keyword>
<name>A0A803JNB7_XENTR</name>
<evidence type="ECO:0000256" key="17">
    <source>
        <dbReference type="ARBA" id="ARBA00053614"/>
    </source>
</evidence>
<dbReference type="PROSITE" id="PS50966">
    <property type="entry name" value="ZF_SWIM"/>
    <property type="match status" value="1"/>
</dbReference>
<feature type="disulfide bond" evidence="20">
    <location>
        <begin position="89"/>
        <end position="98"/>
    </location>
</feature>
<evidence type="ECO:0000256" key="2">
    <source>
        <dbReference type="ARBA" id="ARBA00004251"/>
    </source>
</evidence>
<keyword evidence="11 22" id="KW-1133">Transmembrane helix</keyword>
<dbReference type="GO" id="GO:0005886">
    <property type="term" value="C:plasma membrane"/>
    <property type="evidence" value="ECO:0007669"/>
    <property type="project" value="UniProtKB-SubCell"/>
</dbReference>
<dbReference type="GO" id="GO:0045740">
    <property type="term" value="P:positive regulation of DNA replication"/>
    <property type="evidence" value="ECO:0007669"/>
    <property type="project" value="UniProtKB-ARBA"/>
</dbReference>
<keyword evidence="14 20" id="KW-1015">Disulfide bond</keyword>
<keyword evidence="3" id="KW-0217">Developmental protein</keyword>
<dbReference type="PROSITE" id="PS01186">
    <property type="entry name" value="EGF_2"/>
    <property type="match status" value="1"/>
</dbReference>
<keyword evidence="7" id="KW-0037">Angiogenesis</keyword>
<dbReference type="Xenbase" id="XB-GENE-1017166">
    <property type="gene designation" value="ereg"/>
</dbReference>
<dbReference type="FunFam" id="2.10.25.10:FF:000320">
    <property type="entry name" value="Proepiregulin"/>
    <property type="match status" value="1"/>
</dbReference>
<feature type="domain" description="SWIM-type" evidence="24">
    <location>
        <begin position="78"/>
        <end position="109"/>
    </location>
</feature>
<feature type="domain" description="EGF-like" evidence="23">
    <location>
        <begin position="59"/>
        <end position="99"/>
    </location>
</feature>
<dbReference type="InterPro" id="IPR000742">
    <property type="entry name" value="EGF"/>
</dbReference>
<dbReference type="PANTHER" id="PTHR10740:SF11">
    <property type="entry name" value="PROEPIREGULIN"/>
    <property type="match status" value="1"/>
</dbReference>
<dbReference type="PANTHER" id="PTHR10740">
    <property type="entry name" value="TRANSFORMING GROWTH FACTOR ALPHA"/>
    <property type="match status" value="1"/>
</dbReference>
<comment type="function">
    <text evidence="17">Ligand of the EGF receptor/EGFR and ERBB4. Stimulates EGFR and ERBB4 tyrosine phosphorylation. Contributes to inflammation, wound healing, tissue repair, and oocyte maturation by regulating angiogenesis and vascular remodeling and by stimulating cell proliferation.</text>
</comment>
<keyword evidence="12" id="KW-0339">Growth factor</keyword>
<evidence type="ECO:0000256" key="15">
    <source>
        <dbReference type="ARBA" id="ARBA00023180"/>
    </source>
</evidence>
<keyword evidence="15" id="KW-0325">Glycoprotein</keyword>
<dbReference type="FunCoup" id="A0A803JNB7">
    <property type="interactions" value="590"/>
</dbReference>
<evidence type="ECO:0000256" key="10">
    <source>
        <dbReference type="ARBA" id="ARBA00022782"/>
    </source>
</evidence>
<keyword evidence="16" id="KW-0497">Mitogen</keyword>
<sequence length="158" mass="17833">MLLTNPLDVALSAPKPGVHLMYAVNGTTVVPLCQPSESSENCTTAMVQTTHSPKPVPMKIGKCQMEMESFCWNGQCMYLVDLDEHYCRCEKGYTGIRCSHAELIYQPMNQEYLAITLFLSSLLLLAVVVAAFFAYKWYKTKKAELPHNEYKEVSIQNL</sequence>
<dbReference type="GO" id="GO:0030154">
    <property type="term" value="P:cell differentiation"/>
    <property type="evidence" value="ECO:0007669"/>
    <property type="project" value="UniProtKB-KW"/>
</dbReference>
<proteinExistence type="predicted"/>
<dbReference type="Gene3D" id="2.10.25.10">
    <property type="entry name" value="Laminin"/>
    <property type="match status" value="1"/>
</dbReference>
<keyword evidence="9" id="KW-0732">Signal</keyword>
<evidence type="ECO:0000256" key="21">
    <source>
        <dbReference type="PROSITE-ProRule" id="PRU00325"/>
    </source>
</evidence>
<evidence type="ECO:0000256" key="16">
    <source>
        <dbReference type="ARBA" id="ARBA00023246"/>
    </source>
</evidence>
<evidence type="ECO:0000256" key="8">
    <source>
        <dbReference type="ARBA" id="ARBA00022692"/>
    </source>
</evidence>
<comment type="subunit">
    <text evidence="18">Interacts with EGFR and ERBB4.</text>
</comment>
<accession>A0A803JNB7</accession>
<evidence type="ECO:0000256" key="3">
    <source>
        <dbReference type="ARBA" id="ARBA00022473"/>
    </source>
</evidence>
<dbReference type="InParanoid" id="A0A803JNB7"/>
<evidence type="ECO:0000256" key="4">
    <source>
        <dbReference type="ARBA" id="ARBA00022475"/>
    </source>
</evidence>
<feature type="transmembrane region" description="Helical" evidence="22">
    <location>
        <begin position="112"/>
        <end position="135"/>
    </location>
</feature>
<keyword evidence="21" id="KW-0479">Metal-binding</keyword>
<evidence type="ECO:0000256" key="22">
    <source>
        <dbReference type="SAM" id="Phobius"/>
    </source>
</evidence>
<evidence type="ECO:0000256" key="1">
    <source>
        <dbReference type="ARBA" id="ARBA00004239"/>
    </source>
</evidence>
<evidence type="ECO:0000256" key="9">
    <source>
        <dbReference type="ARBA" id="ARBA00022729"/>
    </source>
</evidence>
<dbReference type="PROSITE" id="PS00022">
    <property type="entry name" value="EGF_1"/>
    <property type="match status" value="1"/>
</dbReference>
<dbReference type="InterPro" id="IPR007527">
    <property type="entry name" value="Znf_SWIM"/>
</dbReference>
<dbReference type="GeneTree" id="ENSGT00510000048748"/>
<evidence type="ECO:0000313" key="25">
    <source>
        <dbReference type="Ensembl" id="ENSXETP00000109450"/>
    </source>
</evidence>
<evidence type="ECO:0000256" key="6">
    <source>
        <dbReference type="ARBA" id="ARBA00022536"/>
    </source>
</evidence>
<dbReference type="SUPFAM" id="SSF57196">
    <property type="entry name" value="EGF/Laminin"/>
    <property type="match status" value="1"/>
</dbReference>
<keyword evidence="21" id="KW-0862">Zinc</keyword>
<dbReference type="GO" id="GO:0007173">
    <property type="term" value="P:epidermal growth factor receptor signaling pathway"/>
    <property type="evidence" value="ECO:0007669"/>
    <property type="project" value="UniProtKB-ARBA"/>
</dbReference>
<evidence type="ECO:0000256" key="5">
    <source>
        <dbReference type="ARBA" id="ARBA00022525"/>
    </source>
</evidence>
<evidence type="ECO:0000256" key="14">
    <source>
        <dbReference type="ARBA" id="ARBA00023157"/>
    </source>
</evidence>
<dbReference type="GO" id="GO:0051240">
    <property type="term" value="P:positive regulation of multicellular organismal process"/>
    <property type="evidence" value="ECO:0007669"/>
    <property type="project" value="UniProtKB-ARBA"/>
</dbReference>